<gene>
    <name evidence="1" type="ORF">ANCDUO_11115</name>
</gene>
<sequence length="83" mass="9211">MEIPFSTHVTQVLAITVVKKVTSRTIVRNRGNRATNASIVKERATSRVIVHSRVGQGMKALEEALVELILEMFAEEVCMSRTA</sequence>
<reference evidence="1 2" key="1">
    <citation type="submission" date="2013-12" db="EMBL/GenBank/DDBJ databases">
        <title>Draft genome of the parsitic nematode Ancylostoma duodenale.</title>
        <authorList>
            <person name="Mitreva M."/>
        </authorList>
    </citation>
    <scope>NUCLEOTIDE SEQUENCE [LARGE SCALE GENOMIC DNA]</scope>
    <source>
        <strain evidence="1 2">Zhejiang</strain>
    </source>
</reference>
<proteinExistence type="predicted"/>
<name>A0A0C2GC75_9BILA</name>
<dbReference type="AlphaFoldDB" id="A0A0C2GC75"/>
<dbReference type="Proteomes" id="UP000054047">
    <property type="component" value="Unassembled WGS sequence"/>
</dbReference>
<organism evidence="1 2">
    <name type="scientific">Ancylostoma duodenale</name>
    <dbReference type="NCBI Taxonomy" id="51022"/>
    <lineage>
        <taxon>Eukaryota</taxon>
        <taxon>Metazoa</taxon>
        <taxon>Ecdysozoa</taxon>
        <taxon>Nematoda</taxon>
        <taxon>Chromadorea</taxon>
        <taxon>Rhabditida</taxon>
        <taxon>Rhabditina</taxon>
        <taxon>Rhabditomorpha</taxon>
        <taxon>Strongyloidea</taxon>
        <taxon>Ancylostomatidae</taxon>
        <taxon>Ancylostomatinae</taxon>
        <taxon>Ancylostoma</taxon>
    </lineage>
</organism>
<dbReference type="EMBL" id="KN732832">
    <property type="protein sequence ID" value="KIH58675.1"/>
    <property type="molecule type" value="Genomic_DNA"/>
</dbReference>
<protein>
    <submittedName>
        <fullName evidence="1">Uncharacterized protein</fullName>
    </submittedName>
</protein>
<accession>A0A0C2GC75</accession>
<evidence type="ECO:0000313" key="2">
    <source>
        <dbReference type="Proteomes" id="UP000054047"/>
    </source>
</evidence>
<keyword evidence="2" id="KW-1185">Reference proteome</keyword>
<evidence type="ECO:0000313" key="1">
    <source>
        <dbReference type="EMBL" id="KIH58675.1"/>
    </source>
</evidence>